<dbReference type="EMBL" id="JARBDR010000657">
    <property type="protein sequence ID" value="KAJ8308046.1"/>
    <property type="molecule type" value="Genomic_DNA"/>
</dbReference>
<comment type="caution">
    <text evidence="3">The sequence shown here is derived from an EMBL/GenBank/DDBJ whole genome shotgun (WGS) entry which is preliminary data.</text>
</comment>
<accession>A0ABQ9ES62</accession>
<evidence type="ECO:0000256" key="1">
    <source>
        <dbReference type="SAM" id="MobiDB-lite"/>
    </source>
</evidence>
<sequence length="172" mass="19712">MITFEFIAFIILGLYIMRESPPISRARRLGFLGYPSDYQQRNGAITPVYDINNYGRLSPASGKQSPMFPRAKSELSRPPSQNNMATQTDSRLGYDTYLPPPSPARIDRSFTMYPIEGERMDPFTKQYYERLWRNEFAPKDPDNRKGRAGGRWRHVHSVIGQTGSNIAFIEGL</sequence>
<feature type="compositionally biased region" description="Polar residues" evidence="1">
    <location>
        <begin position="78"/>
        <end position="90"/>
    </location>
</feature>
<organism evidence="3 4">
    <name type="scientific">Tegillarca granosa</name>
    <name type="common">Malaysian cockle</name>
    <name type="synonym">Anadara granosa</name>
    <dbReference type="NCBI Taxonomy" id="220873"/>
    <lineage>
        <taxon>Eukaryota</taxon>
        <taxon>Metazoa</taxon>
        <taxon>Spiralia</taxon>
        <taxon>Lophotrochozoa</taxon>
        <taxon>Mollusca</taxon>
        <taxon>Bivalvia</taxon>
        <taxon>Autobranchia</taxon>
        <taxon>Pteriomorphia</taxon>
        <taxon>Arcoida</taxon>
        <taxon>Arcoidea</taxon>
        <taxon>Arcidae</taxon>
        <taxon>Tegillarca</taxon>
    </lineage>
</organism>
<keyword evidence="4" id="KW-1185">Reference proteome</keyword>
<evidence type="ECO:0000313" key="4">
    <source>
        <dbReference type="Proteomes" id="UP001217089"/>
    </source>
</evidence>
<feature type="signal peptide" evidence="2">
    <location>
        <begin position="1"/>
        <end position="26"/>
    </location>
</feature>
<gene>
    <name evidence="3" type="ORF">KUTeg_012920</name>
</gene>
<feature type="region of interest" description="Disordered" evidence="1">
    <location>
        <begin position="60"/>
        <end position="95"/>
    </location>
</feature>
<feature type="chain" id="PRO_5045711370" evidence="2">
    <location>
        <begin position="27"/>
        <end position="172"/>
    </location>
</feature>
<dbReference type="Proteomes" id="UP001217089">
    <property type="component" value="Unassembled WGS sequence"/>
</dbReference>
<name>A0ABQ9ES62_TEGGR</name>
<reference evidence="3 4" key="1">
    <citation type="submission" date="2022-12" db="EMBL/GenBank/DDBJ databases">
        <title>Chromosome-level genome of Tegillarca granosa.</title>
        <authorList>
            <person name="Kim J."/>
        </authorList>
    </citation>
    <scope>NUCLEOTIDE SEQUENCE [LARGE SCALE GENOMIC DNA]</scope>
    <source>
        <strain evidence="3">Teg-2019</strain>
        <tissue evidence="3">Adductor muscle</tissue>
    </source>
</reference>
<evidence type="ECO:0000313" key="3">
    <source>
        <dbReference type="EMBL" id="KAJ8308046.1"/>
    </source>
</evidence>
<keyword evidence="2" id="KW-0732">Signal</keyword>
<protein>
    <submittedName>
        <fullName evidence="3">Uncharacterized protein</fullName>
    </submittedName>
</protein>
<evidence type="ECO:0000256" key="2">
    <source>
        <dbReference type="SAM" id="SignalP"/>
    </source>
</evidence>
<proteinExistence type="predicted"/>